<dbReference type="Gene3D" id="2.40.50.840">
    <property type="match status" value="1"/>
</dbReference>
<dbReference type="Gene3D" id="3.40.47.10">
    <property type="match status" value="1"/>
</dbReference>
<dbReference type="HOGENOM" id="CLU_026848_1_0_6"/>
<evidence type="ECO:0000256" key="3">
    <source>
        <dbReference type="ARBA" id="ARBA00023315"/>
    </source>
</evidence>
<evidence type="ECO:0000313" key="4">
    <source>
        <dbReference type="EMBL" id="EJP72742.1"/>
    </source>
</evidence>
<dbReference type="GO" id="GO:0016746">
    <property type="term" value="F:acyltransferase activity"/>
    <property type="evidence" value="ECO:0007669"/>
    <property type="project" value="UniProtKB-KW"/>
</dbReference>
<dbReference type="EMBL" id="JH611189">
    <property type="protein sequence ID" value="EJP72742.1"/>
    <property type="molecule type" value="Genomic_DNA"/>
</dbReference>
<comment type="similarity">
    <text evidence="1">Belongs to the thiolase-like superfamily. Thiolase family.</text>
</comment>
<name>J4V2H7_9GAMM</name>
<evidence type="ECO:0000256" key="1">
    <source>
        <dbReference type="ARBA" id="ARBA00010982"/>
    </source>
</evidence>
<protein>
    <submittedName>
        <fullName evidence="4">Putative acetyl-CoA acetyltransferase</fullName>
    </submittedName>
</protein>
<dbReference type="SUPFAM" id="SSF53901">
    <property type="entry name" value="Thiolase-like"/>
    <property type="match status" value="1"/>
</dbReference>
<dbReference type="PANTHER" id="PTHR18919">
    <property type="entry name" value="ACETYL-COA C-ACYLTRANSFERASE"/>
    <property type="match status" value="1"/>
</dbReference>
<sequence length="481" mass="54489">MINKPVVVGIGNIQQQEKFKDLDEALILMDKATKKAIADSSKDIINYIDEIRIPKGFWKYRDPGKWISKNNNFKNNPITYVTKIGVLQQHLINQAILNIQEGKINASLIVGGESRYKMIRAIKDNKEYKETALNQNPDFYVKADADLNLDEEVKELSKMAVGYYAIMESAYRFSKNEKLLDHNIKIAKLYEEFSEIAHKNKNGWSKQKYFAEDIIKPSDKNKYQAFPYNKLHCTSWNVNQASAIIICNENIADKLGIPREQRVYPLASSENNHMISLIQRENIIDPVGLKLAAKYIKDTLTSHRKSIDYYDLYSCFPIAVQMFCDSLNINLSSSTSITGGMSFAGGPLNHYVLSSTTQLIEKMRKKKNKIGLITGISGVMTKQSFALWTNNYIDNFSFEDVTSQAKQIDKPKALSAESSGTGVIVGYTILVESNNKKAVIYAESHDGKRVILNSRNPVVIKEMENVEWVGKKITFKNGCLV</sequence>
<evidence type="ECO:0000256" key="2">
    <source>
        <dbReference type="ARBA" id="ARBA00022679"/>
    </source>
</evidence>
<keyword evidence="3" id="KW-0012">Acyltransferase</keyword>
<dbReference type="InterPro" id="IPR016039">
    <property type="entry name" value="Thiolase-like"/>
</dbReference>
<dbReference type="AlphaFoldDB" id="J4V2H7"/>
<reference evidence="4 5" key="1">
    <citation type="journal article" date="2012" name="ISME J.">
        <title>Genomic insights to SAR86, an abundant and uncultivated marine bacterial lineage.</title>
        <authorList>
            <person name="Dupont C.L."/>
            <person name="Rusch D.B."/>
            <person name="Yooseph S."/>
            <person name="Lombardo M.J."/>
            <person name="Richter R.A."/>
            <person name="Valas R."/>
            <person name="Novotny M."/>
            <person name="Yee-Greenbaum J."/>
            <person name="Selengut J.D."/>
            <person name="Haft D.H."/>
            <person name="Halpern A.L."/>
            <person name="Lasken R.S."/>
            <person name="Nealson K."/>
            <person name="Friedman R."/>
            <person name="Venter J.C."/>
        </authorList>
    </citation>
    <scope>NUCLEOTIDE SEQUENCE [LARGE SCALE GENOMIC DNA]</scope>
</reference>
<dbReference type="PANTHER" id="PTHR18919:SF139">
    <property type="entry name" value="THIOLASE-LIKE PROTEIN TYPE 1 ADDITIONAL C-TERMINAL DOMAIN-CONTAINING PROTEIN"/>
    <property type="match status" value="1"/>
</dbReference>
<accession>J4V2H7</accession>
<evidence type="ECO:0000313" key="5">
    <source>
        <dbReference type="Proteomes" id="UP000010116"/>
    </source>
</evidence>
<keyword evidence="2 4" id="KW-0808">Transferase</keyword>
<gene>
    <name evidence="4" type="ORF">NT02SARS_1484</name>
</gene>
<organism evidence="4 5">
    <name type="scientific">SAR86 cluster bacterium SAR86B</name>
    <dbReference type="NCBI Taxonomy" id="1123867"/>
    <lineage>
        <taxon>Bacteria</taxon>
        <taxon>Pseudomonadati</taxon>
        <taxon>Pseudomonadota</taxon>
        <taxon>Gammaproteobacteria</taxon>
        <taxon>SAR86 cluster</taxon>
    </lineage>
</organism>
<proteinExistence type="inferred from homology"/>
<dbReference type="Proteomes" id="UP000010116">
    <property type="component" value="Unassembled WGS sequence"/>
</dbReference>